<dbReference type="InterPro" id="IPR003416">
    <property type="entry name" value="MgtC/SapB/SrpB/YhiD_fam"/>
</dbReference>
<reference evidence="2 3" key="1">
    <citation type="submission" date="2024-10" db="EMBL/GenBank/DDBJ databases">
        <authorList>
            <person name="Deangelis K."/>
            <person name="Huntemann M."/>
            <person name="Clum A."/>
            <person name="Wang J."/>
            <person name="Palaniappan K."/>
            <person name="Ritter S."/>
            <person name="Chen I.-M."/>
            <person name="Stamatis D."/>
            <person name="Reddy T."/>
            <person name="O'Malley R."/>
            <person name="Daum C."/>
            <person name="Ng V."/>
            <person name="Ivanova N."/>
            <person name="Kyrpides N."/>
            <person name="Woyke T."/>
        </authorList>
    </citation>
    <scope>NUCLEOTIDE SEQUENCE [LARGE SCALE GENOMIC DNA]</scope>
    <source>
        <strain evidence="2 3">GAS97</strain>
    </source>
</reference>
<comment type="caution">
    <text evidence="2">The sequence shown here is derived from an EMBL/GenBank/DDBJ whole genome shotgun (WGS) entry which is preliminary data.</text>
</comment>
<keyword evidence="1" id="KW-0472">Membrane</keyword>
<protein>
    <submittedName>
        <fullName evidence="2">Membrane protein YhiD involved in acid resistance</fullName>
    </submittedName>
</protein>
<keyword evidence="3" id="KW-1185">Reference proteome</keyword>
<evidence type="ECO:0000313" key="2">
    <source>
        <dbReference type="EMBL" id="MFK4441038.1"/>
    </source>
</evidence>
<dbReference type="Proteomes" id="UP001620514">
    <property type="component" value="Unassembled WGS sequence"/>
</dbReference>
<proteinExistence type="predicted"/>
<reference evidence="2 3" key="2">
    <citation type="submission" date="2024-11" db="EMBL/GenBank/DDBJ databases">
        <title>Using genomics to understand microbial adaptation to soil warming.</title>
        <authorList>
            <person name="Deangelis K.M. PhD."/>
        </authorList>
    </citation>
    <scope>NUCLEOTIDE SEQUENCE [LARGE SCALE GENOMIC DNA]</scope>
    <source>
        <strain evidence="2 3">GAS97</strain>
    </source>
</reference>
<accession>A0ABW8MBK3</accession>
<feature type="transmembrane region" description="Helical" evidence="1">
    <location>
        <begin position="7"/>
        <end position="26"/>
    </location>
</feature>
<gene>
    <name evidence="2" type="ORF">ABH943_001049</name>
</gene>
<sequence>MISHVQLLEAILRMVAAVLVGCIVGLDRNLHGKPTGVKTLICI</sequence>
<evidence type="ECO:0000313" key="3">
    <source>
        <dbReference type="Proteomes" id="UP001620514"/>
    </source>
</evidence>
<organism evidence="2 3">
    <name type="scientific">Caballeronia udeis</name>
    <dbReference type="NCBI Taxonomy" id="1232866"/>
    <lineage>
        <taxon>Bacteria</taxon>
        <taxon>Pseudomonadati</taxon>
        <taxon>Pseudomonadota</taxon>
        <taxon>Betaproteobacteria</taxon>
        <taxon>Burkholderiales</taxon>
        <taxon>Burkholderiaceae</taxon>
        <taxon>Caballeronia</taxon>
    </lineage>
</organism>
<keyword evidence="1" id="KW-1133">Transmembrane helix</keyword>
<dbReference type="EMBL" id="JBIYDN010000003">
    <property type="protein sequence ID" value="MFK4441038.1"/>
    <property type="molecule type" value="Genomic_DNA"/>
</dbReference>
<dbReference type="PRINTS" id="PR01837">
    <property type="entry name" value="MGTCSAPBPROT"/>
</dbReference>
<evidence type="ECO:0000256" key="1">
    <source>
        <dbReference type="SAM" id="Phobius"/>
    </source>
</evidence>
<name>A0ABW8MBK3_9BURK</name>
<keyword evidence="1" id="KW-0812">Transmembrane</keyword>
<dbReference type="RefSeq" id="WP_404604736.1">
    <property type="nucleotide sequence ID" value="NZ_JBIYDN010000003.1"/>
</dbReference>